<evidence type="ECO:0000256" key="1">
    <source>
        <dbReference type="ARBA" id="ARBA00004496"/>
    </source>
</evidence>
<comment type="subcellular location">
    <subcellularLocation>
        <location evidence="1">Cytoplasm</location>
    </subcellularLocation>
</comment>
<dbReference type="Gramene" id="OMO54088">
    <property type="protein sequence ID" value="OMO54088"/>
    <property type="gene ID" value="CCACVL1_28067"/>
</dbReference>
<keyword evidence="7" id="KW-1185">Reference proteome</keyword>
<dbReference type="OrthoDB" id="951172at2759"/>
<evidence type="ECO:0000313" key="6">
    <source>
        <dbReference type="EMBL" id="OMO54088.1"/>
    </source>
</evidence>
<dbReference type="GO" id="GO:0005737">
    <property type="term" value="C:cytoplasm"/>
    <property type="evidence" value="ECO:0007669"/>
    <property type="project" value="UniProtKB-SubCell"/>
</dbReference>
<protein>
    <submittedName>
        <fullName evidence="6">Armadillo-like helical</fullName>
    </submittedName>
</protein>
<name>A0A1R3G7M1_COCAP</name>
<sequence>MILESATFLSPLKAYSWIHREAKAMEWWTCERFMKKGASVEIRQAAGLLVKNNLLSAFKSLDPAYQHYIKSQLLPCLGEAKKDIRNTAGTVISVIVQQGRILGWSELLQALVQCLDSNDINHMEGALDTLSKLFQSPHASLRKLSLGSINQFIMLMPTALFLSMDQYLQGLFVLSRDPVAEVRKLVCAALVQLIEVNPTFLEPHLKNVIEFMLQASKDDDDEVALEACEFWSTYCETELNPELLREYLQQLIPTNWSMVYGDDDESLVDAEEDESVPDRDQDDDSLNVWNLRKCSAAGLDVVSTVYGDEILPTLMPLVQAKLSTSDDDSWKEREAAVLALGAIAEGCISGLYPHLPEIVEFQLPILDDKFPLLRSISCWTLSRFSKFIVQPKYLQILMPPLIAKWQQLSDADKDLFPLLECFTSIAQSSCNVAESVAVANNACWAIGELAVKVGFLYSLL</sequence>
<reference evidence="6 7" key="1">
    <citation type="submission" date="2013-09" db="EMBL/GenBank/DDBJ databases">
        <title>Corchorus capsularis genome sequencing.</title>
        <authorList>
            <person name="Alam M."/>
            <person name="Haque M.S."/>
            <person name="Islam M.S."/>
            <person name="Emdad E.M."/>
            <person name="Islam M.M."/>
            <person name="Ahmed B."/>
            <person name="Halim A."/>
            <person name="Hossen Q.M.M."/>
            <person name="Hossain M.Z."/>
            <person name="Ahmed R."/>
            <person name="Khan M.M."/>
            <person name="Islam R."/>
            <person name="Rashid M.M."/>
            <person name="Khan S.A."/>
            <person name="Rahman M.S."/>
            <person name="Alam M."/>
        </authorList>
    </citation>
    <scope>NUCLEOTIDE SEQUENCE [LARGE SCALE GENOMIC DNA]</scope>
    <source>
        <strain evidence="7">cv. CVL-1</strain>
        <tissue evidence="6">Whole seedling</tissue>
    </source>
</reference>
<keyword evidence="4" id="KW-0677">Repeat</keyword>
<dbReference type="SUPFAM" id="SSF48371">
    <property type="entry name" value="ARM repeat"/>
    <property type="match status" value="1"/>
</dbReference>
<evidence type="ECO:0000256" key="3">
    <source>
        <dbReference type="ARBA" id="ARBA00022490"/>
    </source>
</evidence>
<evidence type="ECO:0000313" key="7">
    <source>
        <dbReference type="Proteomes" id="UP000188268"/>
    </source>
</evidence>
<dbReference type="STRING" id="210143.A0A1R3G7M1"/>
<dbReference type="PANTHER" id="PTHR10527">
    <property type="entry name" value="IMPORTIN BETA"/>
    <property type="match status" value="1"/>
</dbReference>
<evidence type="ECO:0000256" key="5">
    <source>
        <dbReference type="ARBA" id="ARBA00022927"/>
    </source>
</evidence>
<evidence type="ECO:0000256" key="2">
    <source>
        <dbReference type="ARBA" id="ARBA00022448"/>
    </source>
</evidence>
<dbReference type="Proteomes" id="UP000188268">
    <property type="component" value="Unassembled WGS sequence"/>
</dbReference>
<comment type="caution">
    <text evidence="6">The sequence shown here is derived from an EMBL/GenBank/DDBJ whole genome shotgun (WGS) entry which is preliminary data.</text>
</comment>
<dbReference type="EMBL" id="AWWV01015035">
    <property type="protein sequence ID" value="OMO54088.1"/>
    <property type="molecule type" value="Genomic_DNA"/>
</dbReference>
<dbReference type="Gene3D" id="1.25.10.10">
    <property type="entry name" value="Leucine-rich Repeat Variant"/>
    <property type="match status" value="2"/>
</dbReference>
<dbReference type="InterPro" id="IPR040122">
    <property type="entry name" value="Importin_beta"/>
</dbReference>
<proteinExistence type="predicted"/>
<keyword evidence="3" id="KW-0963">Cytoplasm</keyword>
<organism evidence="6 7">
    <name type="scientific">Corchorus capsularis</name>
    <name type="common">Jute</name>
    <dbReference type="NCBI Taxonomy" id="210143"/>
    <lineage>
        <taxon>Eukaryota</taxon>
        <taxon>Viridiplantae</taxon>
        <taxon>Streptophyta</taxon>
        <taxon>Embryophyta</taxon>
        <taxon>Tracheophyta</taxon>
        <taxon>Spermatophyta</taxon>
        <taxon>Magnoliopsida</taxon>
        <taxon>eudicotyledons</taxon>
        <taxon>Gunneridae</taxon>
        <taxon>Pentapetalae</taxon>
        <taxon>rosids</taxon>
        <taxon>malvids</taxon>
        <taxon>Malvales</taxon>
        <taxon>Malvaceae</taxon>
        <taxon>Grewioideae</taxon>
        <taxon>Apeibeae</taxon>
        <taxon>Corchorus</taxon>
    </lineage>
</organism>
<keyword evidence="2" id="KW-0813">Transport</keyword>
<dbReference type="AlphaFoldDB" id="A0A1R3G7M1"/>
<dbReference type="InterPro" id="IPR016024">
    <property type="entry name" value="ARM-type_fold"/>
</dbReference>
<dbReference type="GO" id="GO:0006606">
    <property type="term" value="P:protein import into nucleus"/>
    <property type="evidence" value="ECO:0007669"/>
    <property type="project" value="InterPro"/>
</dbReference>
<gene>
    <name evidence="6" type="ORF">CCACVL1_28067</name>
</gene>
<dbReference type="OMA" id="CEAHTHY"/>
<dbReference type="InterPro" id="IPR011989">
    <property type="entry name" value="ARM-like"/>
</dbReference>
<dbReference type="Pfam" id="PF13513">
    <property type="entry name" value="HEAT_EZ"/>
    <property type="match status" value="1"/>
</dbReference>
<accession>A0A1R3G7M1</accession>
<keyword evidence="5" id="KW-0653">Protein transport</keyword>
<evidence type="ECO:0000256" key="4">
    <source>
        <dbReference type="ARBA" id="ARBA00022737"/>
    </source>
</evidence>